<dbReference type="EMBL" id="CP104694">
    <property type="protein sequence ID" value="UXI68475.1"/>
    <property type="molecule type" value="Genomic_DNA"/>
</dbReference>
<accession>A0ABY6BF83</accession>
<dbReference type="RefSeq" id="WP_261695435.1">
    <property type="nucleotide sequence ID" value="NZ_CP104694.1"/>
</dbReference>
<evidence type="ECO:0000256" key="2">
    <source>
        <dbReference type="SAM" id="SignalP"/>
    </source>
</evidence>
<evidence type="ECO:0008006" key="5">
    <source>
        <dbReference type="Google" id="ProtNLM"/>
    </source>
</evidence>
<evidence type="ECO:0000256" key="1">
    <source>
        <dbReference type="SAM" id="MobiDB-lite"/>
    </source>
</evidence>
<feature type="compositionally biased region" description="Polar residues" evidence="1">
    <location>
        <begin position="392"/>
        <end position="402"/>
    </location>
</feature>
<keyword evidence="2" id="KW-0732">Signal</keyword>
<reference evidence="3" key="1">
    <citation type="submission" date="2022-09" db="EMBL/GenBank/DDBJ databases">
        <title>Tahibacter sp. nov., isolated from a fresh water.</title>
        <authorList>
            <person name="Baek J.H."/>
            <person name="Lee J.K."/>
            <person name="Kim J.M."/>
            <person name="Jeon C.O."/>
        </authorList>
    </citation>
    <scope>NUCLEOTIDE SEQUENCE</scope>
    <source>
        <strain evidence="3">W38</strain>
    </source>
</reference>
<feature type="chain" id="PRO_5046682931" description="Imelysin" evidence="2">
    <location>
        <begin position="21"/>
        <end position="402"/>
    </location>
</feature>
<sequence length="402" mass="43354">MLRRTLIALALSSVFAVAGAEETKVAAGTTSEPVVPSPADDAAAKAEEARFKAQYAQWRATATKEGMARYQSLRESAAPRDWAAASQMALERYWDDESAADKPALPTAAERAELLRNAAAAAPDDTLIQWMALTHMPNTSGGCAAPTPDPDATAAVMRLEPDNALAWLPSLKLAASVSDAQGVDTILARMAAAPRVDDHTVDFVNLSLDLEKRFPTSPTNMPVMPGVDQADLDFYGALGSASMMQPSLYPLTQACGRTEAKNADPRRFAACADIARTFALKGNRFELQRAGFRLLKQLGETDPELALRERQAQWLTHIVSADLGDDGGARFRQLLHEFHVAWRANPNEFEAMQAAATKLGLMSPMPPNWMPESHPDDEPETPSETPDVGETSAETTDAPPQS</sequence>
<evidence type="ECO:0000313" key="4">
    <source>
        <dbReference type="Proteomes" id="UP001064632"/>
    </source>
</evidence>
<proteinExistence type="predicted"/>
<organism evidence="3 4">
    <name type="scientific">Tahibacter amnicola</name>
    <dbReference type="NCBI Taxonomy" id="2976241"/>
    <lineage>
        <taxon>Bacteria</taxon>
        <taxon>Pseudomonadati</taxon>
        <taxon>Pseudomonadota</taxon>
        <taxon>Gammaproteobacteria</taxon>
        <taxon>Lysobacterales</taxon>
        <taxon>Rhodanobacteraceae</taxon>
        <taxon>Tahibacter</taxon>
    </lineage>
</organism>
<gene>
    <name evidence="3" type="ORF">N4264_02140</name>
</gene>
<name>A0ABY6BF83_9GAMM</name>
<dbReference type="Proteomes" id="UP001064632">
    <property type="component" value="Chromosome"/>
</dbReference>
<feature type="signal peptide" evidence="2">
    <location>
        <begin position="1"/>
        <end position="20"/>
    </location>
</feature>
<protein>
    <recommendedName>
        <fullName evidence="5">Imelysin</fullName>
    </recommendedName>
</protein>
<feature type="region of interest" description="Disordered" evidence="1">
    <location>
        <begin position="362"/>
        <end position="402"/>
    </location>
</feature>
<evidence type="ECO:0000313" key="3">
    <source>
        <dbReference type="EMBL" id="UXI68475.1"/>
    </source>
</evidence>
<keyword evidence="4" id="KW-1185">Reference proteome</keyword>